<dbReference type="Proteomes" id="UP000012118">
    <property type="component" value="Unassembled WGS sequence"/>
</dbReference>
<sequence length="68" mass="7872">MKDFPKSDSNIAPFCLIDLPARYNRFFQSIIVSIFDLFRQTEMETRKHPVANTRAAITLPADKRYPAP</sequence>
<accession>M6QM08</accession>
<reference evidence="1 2" key="1">
    <citation type="submission" date="2013-01" db="EMBL/GenBank/DDBJ databases">
        <authorList>
            <person name="Harkins D.M."/>
            <person name="Durkin A.S."/>
            <person name="Brinkac L.M."/>
            <person name="Haft D.H."/>
            <person name="Selengut J.D."/>
            <person name="Sanka R."/>
            <person name="DePew J."/>
            <person name="Purushe J."/>
            <person name="Chanthongthip A."/>
            <person name="Lattana O."/>
            <person name="Phetsouvanh R."/>
            <person name="Newton P.N."/>
            <person name="Vinetz J.M."/>
            <person name="Sutton G.G."/>
            <person name="Nierman W.C."/>
            <person name="Fouts D.E."/>
        </authorList>
    </citation>
    <scope>NUCLEOTIDE SEQUENCE [LARGE SCALE GENOMIC DNA]</scope>
    <source>
        <strain evidence="1 2">UI 13098</strain>
    </source>
</reference>
<organism evidence="1 2">
    <name type="scientific">Leptospira weilii str. UI 13098</name>
    <dbReference type="NCBI Taxonomy" id="1088542"/>
    <lineage>
        <taxon>Bacteria</taxon>
        <taxon>Pseudomonadati</taxon>
        <taxon>Spirochaetota</taxon>
        <taxon>Spirochaetia</taxon>
        <taxon>Leptospirales</taxon>
        <taxon>Leptospiraceae</taxon>
        <taxon>Leptospira</taxon>
    </lineage>
</organism>
<proteinExistence type="predicted"/>
<name>M6QM08_9LEPT</name>
<gene>
    <name evidence="1" type="ORF">LEP1GSC108_4011</name>
</gene>
<evidence type="ECO:0000313" key="1">
    <source>
        <dbReference type="EMBL" id="EMN89922.1"/>
    </source>
</evidence>
<dbReference type="AlphaFoldDB" id="M6QM08"/>
<keyword evidence="2" id="KW-1185">Reference proteome</keyword>
<dbReference type="EMBL" id="AHNU02000046">
    <property type="protein sequence ID" value="EMN89922.1"/>
    <property type="molecule type" value="Genomic_DNA"/>
</dbReference>
<evidence type="ECO:0000313" key="2">
    <source>
        <dbReference type="Proteomes" id="UP000012118"/>
    </source>
</evidence>
<protein>
    <submittedName>
        <fullName evidence="1">Uncharacterized protein</fullName>
    </submittedName>
</protein>
<comment type="caution">
    <text evidence="1">The sequence shown here is derived from an EMBL/GenBank/DDBJ whole genome shotgun (WGS) entry which is preliminary data.</text>
</comment>